<comment type="caution">
    <text evidence="2">The sequence shown here is derived from an EMBL/GenBank/DDBJ whole genome shotgun (WGS) entry which is preliminary data.</text>
</comment>
<gene>
    <name evidence="2" type="ORF">GCM10020221_06870</name>
</gene>
<dbReference type="Pfam" id="PF02467">
    <property type="entry name" value="Whib"/>
    <property type="match status" value="1"/>
</dbReference>
<keyword evidence="3" id="KW-1185">Reference proteome</keyword>
<name>A0ABN3WGE6_STRTU</name>
<proteinExistence type="predicted"/>
<reference evidence="2 3" key="1">
    <citation type="journal article" date="2019" name="Int. J. Syst. Evol. Microbiol.">
        <title>The Global Catalogue of Microorganisms (GCM) 10K type strain sequencing project: providing services to taxonomists for standard genome sequencing and annotation.</title>
        <authorList>
            <consortium name="The Broad Institute Genomics Platform"/>
            <consortium name="The Broad Institute Genome Sequencing Center for Infectious Disease"/>
            <person name="Wu L."/>
            <person name="Ma J."/>
        </authorList>
    </citation>
    <scope>NUCLEOTIDE SEQUENCE [LARGE SCALE GENOMIC DNA]</scope>
    <source>
        <strain evidence="2 3">JCM 4087</strain>
    </source>
</reference>
<organism evidence="2 3">
    <name type="scientific">Streptomyces thioluteus</name>
    <dbReference type="NCBI Taxonomy" id="66431"/>
    <lineage>
        <taxon>Bacteria</taxon>
        <taxon>Bacillati</taxon>
        <taxon>Actinomycetota</taxon>
        <taxon>Actinomycetes</taxon>
        <taxon>Kitasatosporales</taxon>
        <taxon>Streptomycetaceae</taxon>
        <taxon>Streptomyces</taxon>
    </lineage>
</organism>
<evidence type="ECO:0000313" key="3">
    <source>
        <dbReference type="Proteomes" id="UP001501102"/>
    </source>
</evidence>
<dbReference type="EMBL" id="BAAAXZ010000027">
    <property type="protein sequence ID" value="GAA2913800.1"/>
    <property type="molecule type" value="Genomic_DNA"/>
</dbReference>
<sequence length="314" mass="33937">MPAPASLRAFSPTDPADLDWRARAACSGLPAQTVFARRAKAALPALRACAVCPVRRPCLDAVAPGDNLFDGVCGGLLWRNGRQVAIPEALAVAPRTAGAAMTDSPRRPDSAAVWLGILLRQFPELGRELAPGRTSAPSPLGRSGGPAGPSLPIRLFISDTIRDISDGVVELDEAVREKLRLPRPQRGTVEQRLTRLLGLLDDIAADPALADHVRSEARRMARRCSLALGDAETPVRVRGRCLHCDSVSLRVFPHRETVLCVNPGCRCADPACRCRTDGRHRHSWVRAEWRQLAEATEGDLPELTAAQDEEGTTR</sequence>
<dbReference type="RefSeq" id="WP_344960832.1">
    <property type="nucleotide sequence ID" value="NZ_BAAAXZ010000027.1"/>
</dbReference>
<feature type="domain" description="4Fe-4S Wbl-type" evidence="1">
    <location>
        <begin position="25"/>
        <end position="83"/>
    </location>
</feature>
<dbReference type="Proteomes" id="UP001501102">
    <property type="component" value="Unassembled WGS sequence"/>
</dbReference>
<evidence type="ECO:0000313" key="2">
    <source>
        <dbReference type="EMBL" id="GAA2913800.1"/>
    </source>
</evidence>
<dbReference type="PROSITE" id="PS51674">
    <property type="entry name" value="4FE4S_WBL"/>
    <property type="match status" value="1"/>
</dbReference>
<accession>A0ABN3WGE6</accession>
<protein>
    <recommendedName>
        <fullName evidence="1">4Fe-4S Wbl-type domain-containing protein</fullName>
    </recommendedName>
</protein>
<evidence type="ECO:0000259" key="1">
    <source>
        <dbReference type="PROSITE" id="PS51674"/>
    </source>
</evidence>
<dbReference type="InterPro" id="IPR034768">
    <property type="entry name" value="4FE4S_WBL"/>
</dbReference>